<dbReference type="GO" id="GO:0005737">
    <property type="term" value="C:cytoplasm"/>
    <property type="evidence" value="ECO:0007669"/>
    <property type="project" value="UniProtKB-SubCell"/>
</dbReference>
<dbReference type="EC" id="1.5.1.2" evidence="6 7"/>
<evidence type="ECO:0000313" key="13">
    <source>
        <dbReference type="Proteomes" id="UP000823915"/>
    </source>
</evidence>
<organism evidence="12 13">
    <name type="scientific">Candidatus Acutalibacter pullistercoris</name>
    <dbReference type="NCBI Taxonomy" id="2838418"/>
    <lineage>
        <taxon>Bacteria</taxon>
        <taxon>Bacillati</taxon>
        <taxon>Bacillota</taxon>
        <taxon>Clostridia</taxon>
        <taxon>Eubacteriales</taxon>
        <taxon>Acutalibacteraceae</taxon>
        <taxon>Acutalibacter</taxon>
    </lineage>
</organism>
<dbReference type="PIRSF" id="PIRSF000193">
    <property type="entry name" value="Pyrrol-5-carb_rd"/>
    <property type="match status" value="1"/>
</dbReference>
<dbReference type="NCBIfam" id="TIGR00112">
    <property type="entry name" value="proC"/>
    <property type="match status" value="1"/>
</dbReference>
<dbReference type="SUPFAM" id="SSF48179">
    <property type="entry name" value="6-phosphogluconate dehydrogenase C-terminal domain-like"/>
    <property type="match status" value="1"/>
</dbReference>
<feature type="domain" description="Pyrroline-5-carboxylate reductase catalytic N-terminal" evidence="10">
    <location>
        <begin position="4"/>
        <end position="98"/>
    </location>
</feature>
<evidence type="ECO:0000259" key="11">
    <source>
        <dbReference type="Pfam" id="PF14748"/>
    </source>
</evidence>
<evidence type="ECO:0000256" key="1">
    <source>
        <dbReference type="ARBA" id="ARBA00005525"/>
    </source>
</evidence>
<evidence type="ECO:0000256" key="7">
    <source>
        <dbReference type="NCBIfam" id="TIGR00112"/>
    </source>
</evidence>
<proteinExistence type="inferred from homology"/>
<comment type="similarity">
    <text evidence="1 6 9">Belongs to the pyrroline-5-carboxylate reductase family.</text>
</comment>
<comment type="subcellular location">
    <subcellularLocation>
        <location evidence="6">Cytoplasm</location>
    </subcellularLocation>
</comment>
<reference evidence="12" key="1">
    <citation type="journal article" date="2021" name="PeerJ">
        <title>Extensive microbial diversity within the chicken gut microbiome revealed by metagenomics and culture.</title>
        <authorList>
            <person name="Gilroy R."/>
            <person name="Ravi A."/>
            <person name="Getino M."/>
            <person name="Pursley I."/>
            <person name="Horton D.L."/>
            <person name="Alikhan N.F."/>
            <person name="Baker D."/>
            <person name="Gharbi K."/>
            <person name="Hall N."/>
            <person name="Watson M."/>
            <person name="Adriaenssens E.M."/>
            <person name="Foster-Nyarko E."/>
            <person name="Jarju S."/>
            <person name="Secka A."/>
            <person name="Antonio M."/>
            <person name="Oren A."/>
            <person name="Chaudhuri R.R."/>
            <person name="La Ragione R."/>
            <person name="Hildebrand F."/>
            <person name="Pallen M.J."/>
        </authorList>
    </citation>
    <scope>NUCLEOTIDE SEQUENCE</scope>
    <source>
        <strain evidence="12">1282</strain>
    </source>
</reference>
<dbReference type="SUPFAM" id="SSF51735">
    <property type="entry name" value="NAD(P)-binding Rossmann-fold domains"/>
    <property type="match status" value="1"/>
</dbReference>
<evidence type="ECO:0000256" key="4">
    <source>
        <dbReference type="ARBA" id="ARBA00023002"/>
    </source>
</evidence>
<comment type="pathway">
    <text evidence="6 9">Amino-acid biosynthesis; L-proline biosynthesis; L-proline from L-glutamate 5-semialdehyde: step 1/1.</text>
</comment>
<comment type="catalytic activity">
    <reaction evidence="6">
        <text>L-proline + NAD(+) = (S)-1-pyrroline-5-carboxylate + NADH + 2 H(+)</text>
        <dbReference type="Rhea" id="RHEA:14105"/>
        <dbReference type="ChEBI" id="CHEBI:15378"/>
        <dbReference type="ChEBI" id="CHEBI:17388"/>
        <dbReference type="ChEBI" id="CHEBI:57540"/>
        <dbReference type="ChEBI" id="CHEBI:57945"/>
        <dbReference type="ChEBI" id="CHEBI:60039"/>
        <dbReference type="EC" id="1.5.1.2"/>
    </reaction>
</comment>
<evidence type="ECO:0000256" key="2">
    <source>
        <dbReference type="ARBA" id="ARBA00022650"/>
    </source>
</evidence>
<evidence type="ECO:0000259" key="10">
    <source>
        <dbReference type="Pfam" id="PF03807"/>
    </source>
</evidence>
<gene>
    <name evidence="6 12" type="primary">proC</name>
    <name evidence="12" type="ORF">H9838_07365</name>
</gene>
<dbReference type="FunFam" id="1.10.3730.10:FF:000001">
    <property type="entry name" value="Pyrroline-5-carboxylate reductase"/>
    <property type="match status" value="1"/>
</dbReference>
<keyword evidence="6 9" id="KW-0028">Amino-acid biosynthesis</keyword>
<evidence type="ECO:0000256" key="8">
    <source>
        <dbReference type="PIRSR" id="PIRSR000193-1"/>
    </source>
</evidence>
<keyword evidence="3 6" id="KW-0521">NADP</keyword>
<feature type="binding site" evidence="8">
    <location>
        <begin position="70"/>
        <end position="73"/>
    </location>
    <ligand>
        <name>NADP(+)</name>
        <dbReference type="ChEBI" id="CHEBI:58349"/>
    </ligand>
</feature>
<reference evidence="12" key="2">
    <citation type="submission" date="2021-04" db="EMBL/GenBank/DDBJ databases">
        <authorList>
            <person name="Gilroy R."/>
        </authorList>
    </citation>
    <scope>NUCLEOTIDE SEQUENCE</scope>
    <source>
        <strain evidence="12">1282</strain>
    </source>
</reference>
<dbReference type="Pfam" id="PF14748">
    <property type="entry name" value="P5CR_dimer"/>
    <property type="match status" value="1"/>
</dbReference>
<dbReference type="GO" id="GO:0004735">
    <property type="term" value="F:pyrroline-5-carboxylate reductase activity"/>
    <property type="evidence" value="ECO:0007669"/>
    <property type="project" value="UniProtKB-UniRule"/>
</dbReference>
<keyword evidence="4 6" id="KW-0560">Oxidoreductase</keyword>
<evidence type="ECO:0000256" key="6">
    <source>
        <dbReference type="HAMAP-Rule" id="MF_01925"/>
    </source>
</evidence>
<feature type="domain" description="Pyrroline-5-carboxylate reductase dimerisation" evidence="11">
    <location>
        <begin position="163"/>
        <end position="261"/>
    </location>
</feature>
<dbReference type="GO" id="GO:0055129">
    <property type="term" value="P:L-proline biosynthetic process"/>
    <property type="evidence" value="ECO:0007669"/>
    <property type="project" value="UniProtKB-UniRule"/>
</dbReference>
<comment type="catalytic activity">
    <reaction evidence="6 9">
        <text>L-proline + NADP(+) = (S)-1-pyrroline-5-carboxylate + NADPH + 2 H(+)</text>
        <dbReference type="Rhea" id="RHEA:14109"/>
        <dbReference type="ChEBI" id="CHEBI:15378"/>
        <dbReference type="ChEBI" id="CHEBI:17388"/>
        <dbReference type="ChEBI" id="CHEBI:57783"/>
        <dbReference type="ChEBI" id="CHEBI:58349"/>
        <dbReference type="ChEBI" id="CHEBI:60039"/>
        <dbReference type="EC" id="1.5.1.2"/>
    </reaction>
</comment>
<evidence type="ECO:0000256" key="5">
    <source>
        <dbReference type="ARBA" id="ARBA00058118"/>
    </source>
</evidence>
<keyword evidence="2 6" id="KW-0641">Proline biosynthesis</keyword>
<dbReference type="InterPro" id="IPR036291">
    <property type="entry name" value="NAD(P)-bd_dom_sf"/>
</dbReference>
<dbReference type="PANTHER" id="PTHR11645:SF0">
    <property type="entry name" value="PYRROLINE-5-CARBOXYLATE REDUCTASE 3"/>
    <property type="match status" value="1"/>
</dbReference>
<dbReference type="Gene3D" id="1.10.3730.10">
    <property type="entry name" value="ProC C-terminal domain-like"/>
    <property type="match status" value="1"/>
</dbReference>
<protein>
    <recommendedName>
        <fullName evidence="6 7">Pyrroline-5-carboxylate reductase</fullName>
        <shortName evidence="6">P5C reductase</shortName>
        <shortName evidence="6">P5CR</shortName>
        <ecNumber evidence="6 7">1.5.1.2</ecNumber>
    </recommendedName>
    <alternativeName>
        <fullName evidence="6">PCA reductase</fullName>
    </alternativeName>
</protein>
<dbReference type="Proteomes" id="UP000823915">
    <property type="component" value="Unassembled WGS sequence"/>
</dbReference>
<dbReference type="InterPro" id="IPR008927">
    <property type="entry name" value="6-PGluconate_DH-like_C_sf"/>
</dbReference>
<dbReference type="InterPro" id="IPR000304">
    <property type="entry name" value="Pyrroline-COOH_reductase"/>
</dbReference>
<dbReference type="InterPro" id="IPR028939">
    <property type="entry name" value="P5C_Rdtase_cat_N"/>
</dbReference>
<dbReference type="EMBL" id="DXDU01000118">
    <property type="protein sequence ID" value="HIY26970.1"/>
    <property type="molecule type" value="Genomic_DNA"/>
</dbReference>
<dbReference type="PANTHER" id="PTHR11645">
    <property type="entry name" value="PYRROLINE-5-CARBOXYLATE REDUCTASE"/>
    <property type="match status" value="1"/>
</dbReference>
<comment type="function">
    <text evidence="5 6">Catalyzes the reduction of 1-pyrroline-5-carboxylate (PCA) to L-proline.</text>
</comment>
<dbReference type="InterPro" id="IPR053790">
    <property type="entry name" value="P5CR-like_CS"/>
</dbReference>
<accession>A0A9D1YDN7</accession>
<name>A0A9D1YDN7_9FIRM</name>
<dbReference type="InterPro" id="IPR029036">
    <property type="entry name" value="P5CR_dimer"/>
</dbReference>
<dbReference type="PROSITE" id="PS00521">
    <property type="entry name" value="P5CR"/>
    <property type="match status" value="1"/>
</dbReference>
<evidence type="ECO:0000256" key="3">
    <source>
        <dbReference type="ARBA" id="ARBA00022857"/>
    </source>
</evidence>
<feature type="binding site" evidence="8">
    <location>
        <begin position="8"/>
        <end position="13"/>
    </location>
    <ligand>
        <name>NADP(+)</name>
        <dbReference type="ChEBI" id="CHEBI:58349"/>
    </ligand>
</feature>
<dbReference type="Pfam" id="PF03807">
    <property type="entry name" value="F420_oxidored"/>
    <property type="match status" value="1"/>
</dbReference>
<sequence>MAVTVGFLGFGNMAQAMADGFLKAGALEGRAMCACAKRWERLQSTAGARGMVPCRDSREVAERSQVVVAAVKPYLMEEVLIPVKEALGGKVLISVAAGWSFEKLSALLGEEVHCLSIMPNTPVSVGEGVVLVEDRHNLTPQEFDTAWGLLSSLGTAVRLPSGQMGIAGTISGCGPAYAAMFLEALGDAGVLHGLPRELSYRLAAQMLAGAGKLQLETGAHPGALKDGVCSPGGTTIVGVAELERKGFRAAVIDAIHAVMNK</sequence>
<dbReference type="Gene3D" id="3.40.50.720">
    <property type="entry name" value="NAD(P)-binding Rossmann-like Domain"/>
    <property type="match status" value="1"/>
</dbReference>
<keyword evidence="6" id="KW-0963">Cytoplasm</keyword>
<evidence type="ECO:0000256" key="9">
    <source>
        <dbReference type="RuleBase" id="RU003903"/>
    </source>
</evidence>
<evidence type="ECO:0000313" key="12">
    <source>
        <dbReference type="EMBL" id="HIY26970.1"/>
    </source>
</evidence>
<dbReference type="HAMAP" id="MF_01925">
    <property type="entry name" value="P5C_reductase"/>
    <property type="match status" value="1"/>
</dbReference>
<dbReference type="AlphaFoldDB" id="A0A9D1YDN7"/>
<comment type="caution">
    <text evidence="12">The sequence shown here is derived from an EMBL/GenBank/DDBJ whole genome shotgun (WGS) entry which is preliminary data.</text>
</comment>